<dbReference type="PROSITE" id="PS50011">
    <property type="entry name" value="PROTEIN_KINASE_DOM"/>
    <property type="match status" value="1"/>
</dbReference>
<protein>
    <recommendedName>
        <fullName evidence="5">Protein kinase domain-containing protein</fullName>
    </recommendedName>
</protein>
<dbReference type="OMA" id="HEVNICT"/>
<evidence type="ECO:0000256" key="1">
    <source>
        <dbReference type="ARBA" id="ARBA00022679"/>
    </source>
</evidence>
<dbReference type="EMBL" id="CT868396">
    <property type="protein sequence ID" value="CAK81257.1"/>
    <property type="molecule type" value="Genomic_DNA"/>
</dbReference>
<keyword evidence="3" id="KW-0418">Kinase</keyword>
<accession>A0DDZ0</accession>
<dbReference type="STRING" id="5888.A0DDZ0"/>
<gene>
    <name evidence="6" type="ORF">GSPATT00016099001</name>
</gene>
<dbReference type="Proteomes" id="UP000000600">
    <property type="component" value="Unassembled WGS sequence"/>
</dbReference>
<evidence type="ECO:0000313" key="6">
    <source>
        <dbReference type="EMBL" id="CAK81257.1"/>
    </source>
</evidence>
<dbReference type="GO" id="GO:0004674">
    <property type="term" value="F:protein serine/threonine kinase activity"/>
    <property type="evidence" value="ECO:0000318"/>
    <property type="project" value="GO_Central"/>
</dbReference>
<dbReference type="eggNOG" id="KOG1151">
    <property type="taxonomic scope" value="Eukaryota"/>
</dbReference>
<sequence>MDQNPLPNGFKLIAFPPKQGVNGDIFTCSKDGNLYAMKIFKKNVEQYLHEVNICTTLKTHINIIKLIDNFEWEGNRVIILEYCSNDLISYLNQNPHLSELERLNIFAQIVSAFKSIIEDLNSVEMHFSHRDIKPENLMLGNDNMIKIIDFGESRIFDNDNQLPTLKNQLYGTHGYMDPIMEFGGDGFQEKSDLWSMGATLYYILKNERLQINTNQIYSAAKMIQPDKTASQNQSAKSVQKILSDKRKQAKLDMVQEIINQSLIQLPFSDQCKDLLDKLLKVDHNKRYGWNQLFENELIKQLLESLPQGQMQQKNDRKKPIKLSYQMNKDFLSMNFKQQAGPILTETLYVIISKGKHCASTANEMFRYFNQMKFVNEDFMNNWQNFEKCNYLLHLRSLIILNHYNQIFTLKTPKSGQESIDFKLFEDLTNGTQQNQQIYDRIQLQVYYLFEDVRKSLQGSGLETRILNLTKLSTNDINEYNETLGFTDEEREYFQYRKDDKMNVKNRPDHFDKPYFYEICKSYLLKCIKVLINNYDKDGVSILSDMIISYKLEEFYEKCTQSKIQNYLYNQTEQNKEVFYAKLKAIYNSLIEK</sequence>
<dbReference type="InterPro" id="IPR008271">
    <property type="entry name" value="Ser/Thr_kinase_AS"/>
</dbReference>
<dbReference type="PANTHER" id="PTHR24348">
    <property type="entry name" value="SERINE/THREONINE-PROTEIN KINASE UNC-51-RELATED"/>
    <property type="match status" value="1"/>
</dbReference>
<dbReference type="PANTHER" id="PTHR24348:SF22">
    <property type="entry name" value="NON-SPECIFIC SERINE_THREONINE PROTEIN KINASE"/>
    <property type="match status" value="1"/>
</dbReference>
<dbReference type="GO" id="GO:0005524">
    <property type="term" value="F:ATP binding"/>
    <property type="evidence" value="ECO:0007669"/>
    <property type="project" value="UniProtKB-KW"/>
</dbReference>
<keyword evidence="7" id="KW-1185">Reference proteome</keyword>
<dbReference type="SUPFAM" id="SSF56112">
    <property type="entry name" value="Protein kinase-like (PK-like)"/>
    <property type="match status" value="1"/>
</dbReference>
<dbReference type="GeneID" id="5034439"/>
<dbReference type="RefSeq" id="XP_001448654.1">
    <property type="nucleotide sequence ID" value="XM_001448617.1"/>
</dbReference>
<keyword evidence="4" id="KW-0067">ATP-binding</keyword>
<reference evidence="6 7" key="1">
    <citation type="journal article" date="2006" name="Nature">
        <title>Global trends of whole-genome duplications revealed by the ciliate Paramecium tetraurelia.</title>
        <authorList>
            <consortium name="Genoscope"/>
            <person name="Aury J.-M."/>
            <person name="Jaillon O."/>
            <person name="Duret L."/>
            <person name="Noel B."/>
            <person name="Jubin C."/>
            <person name="Porcel B.M."/>
            <person name="Segurens B."/>
            <person name="Daubin V."/>
            <person name="Anthouard V."/>
            <person name="Aiach N."/>
            <person name="Arnaiz O."/>
            <person name="Billaut A."/>
            <person name="Beisson J."/>
            <person name="Blanc I."/>
            <person name="Bouhouche K."/>
            <person name="Camara F."/>
            <person name="Duharcourt S."/>
            <person name="Guigo R."/>
            <person name="Gogendeau D."/>
            <person name="Katinka M."/>
            <person name="Keller A.-M."/>
            <person name="Kissmehl R."/>
            <person name="Klotz C."/>
            <person name="Koll F."/>
            <person name="Le Moue A."/>
            <person name="Lepere C."/>
            <person name="Malinsky S."/>
            <person name="Nowacki M."/>
            <person name="Nowak J.K."/>
            <person name="Plattner H."/>
            <person name="Poulain J."/>
            <person name="Ruiz F."/>
            <person name="Serrano V."/>
            <person name="Zagulski M."/>
            <person name="Dessen P."/>
            <person name="Betermier M."/>
            <person name="Weissenbach J."/>
            <person name="Scarpelli C."/>
            <person name="Schachter V."/>
            <person name="Sperling L."/>
            <person name="Meyer E."/>
            <person name="Cohen J."/>
            <person name="Wincker P."/>
        </authorList>
    </citation>
    <scope>NUCLEOTIDE SEQUENCE [LARGE SCALE GENOMIC DNA]</scope>
    <source>
        <strain evidence="6 7">Stock d4-2</strain>
    </source>
</reference>
<dbReference type="InParanoid" id="A0DDZ0"/>
<dbReference type="InterPro" id="IPR011009">
    <property type="entry name" value="Kinase-like_dom_sf"/>
</dbReference>
<dbReference type="AlphaFoldDB" id="A0DDZ0"/>
<evidence type="ECO:0000256" key="4">
    <source>
        <dbReference type="ARBA" id="ARBA00022840"/>
    </source>
</evidence>
<dbReference type="PROSITE" id="PS00108">
    <property type="entry name" value="PROTEIN_KINASE_ST"/>
    <property type="match status" value="1"/>
</dbReference>
<dbReference type="Gene3D" id="3.30.200.20">
    <property type="entry name" value="Phosphorylase Kinase, domain 1"/>
    <property type="match status" value="1"/>
</dbReference>
<dbReference type="OrthoDB" id="290060at2759"/>
<dbReference type="GO" id="GO:0010506">
    <property type="term" value="P:regulation of autophagy"/>
    <property type="evidence" value="ECO:0007669"/>
    <property type="project" value="InterPro"/>
</dbReference>
<evidence type="ECO:0000256" key="2">
    <source>
        <dbReference type="ARBA" id="ARBA00022741"/>
    </source>
</evidence>
<feature type="domain" description="Protein kinase" evidence="5">
    <location>
        <begin position="11"/>
        <end position="298"/>
    </location>
</feature>
<dbReference type="HOGENOM" id="CLU_461154_0_0_1"/>
<keyword evidence="1" id="KW-0808">Transferase</keyword>
<evidence type="ECO:0000256" key="3">
    <source>
        <dbReference type="ARBA" id="ARBA00022777"/>
    </source>
</evidence>
<dbReference type="KEGG" id="ptm:GSPATT00016099001"/>
<dbReference type="SMART" id="SM00220">
    <property type="entry name" value="S_TKc"/>
    <property type="match status" value="1"/>
</dbReference>
<organism evidence="6 7">
    <name type="scientific">Paramecium tetraurelia</name>
    <dbReference type="NCBI Taxonomy" id="5888"/>
    <lineage>
        <taxon>Eukaryota</taxon>
        <taxon>Sar</taxon>
        <taxon>Alveolata</taxon>
        <taxon>Ciliophora</taxon>
        <taxon>Intramacronucleata</taxon>
        <taxon>Oligohymenophorea</taxon>
        <taxon>Peniculida</taxon>
        <taxon>Parameciidae</taxon>
        <taxon>Paramecium</taxon>
    </lineage>
</organism>
<dbReference type="Gene3D" id="1.10.510.10">
    <property type="entry name" value="Transferase(Phosphotransferase) domain 1"/>
    <property type="match status" value="1"/>
</dbReference>
<dbReference type="CDD" id="cd00180">
    <property type="entry name" value="PKc"/>
    <property type="match status" value="1"/>
</dbReference>
<name>A0DDZ0_PARTE</name>
<dbReference type="InterPro" id="IPR000719">
    <property type="entry name" value="Prot_kinase_dom"/>
</dbReference>
<dbReference type="InterPro" id="IPR045269">
    <property type="entry name" value="Atg1-like"/>
</dbReference>
<proteinExistence type="predicted"/>
<dbReference type="Pfam" id="PF00069">
    <property type="entry name" value="Pkinase"/>
    <property type="match status" value="1"/>
</dbReference>
<keyword evidence="2" id="KW-0547">Nucleotide-binding</keyword>
<evidence type="ECO:0000313" key="7">
    <source>
        <dbReference type="Proteomes" id="UP000000600"/>
    </source>
</evidence>
<evidence type="ECO:0000259" key="5">
    <source>
        <dbReference type="PROSITE" id="PS50011"/>
    </source>
</evidence>